<dbReference type="Gene3D" id="3.30.428.10">
    <property type="entry name" value="HIT-like"/>
    <property type="match status" value="1"/>
</dbReference>
<name>A0A318ECW0_9GAMM</name>
<dbReference type="InterPro" id="IPR011146">
    <property type="entry name" value="HIT-like"/>
</dbReference>
<dbReference type="GO" id="GO:0009117">
    <property type="term" value="P:nucleotide metabolic process"/>
    <property type="evidence" value="ECO:0007669"/>
    <property type="project" value="TreeGrafter"/>
</dbReference>
<evidence type="ECO:0000259" key="4">
    <source>
        <dbReference type="PROSITE" id="PS51084"/>
    </source>
</evidence>
<dbReference type="InterPro" id="IPR036265">
    <property type="entry name" value="HIT-like_sf"/>
</dbReference>
<feature type="active site" description="Tele-AMP-histidine intermediate" evidence="1">
    <location>
        <position position="97"/>
    </location>
</feature>
<dbReference type="PRINTS" id="PR00332">
    <property type="entry name" value="HISTRIAD"/>
</dbReference>
<dbReference type="PANTHER" id="PTHR46648:SF1">
    <property type="entry name" value="ADENOSINE 5'-MONOPHOSPHORAMIDASE HNT1"/>
    <property type="match status" value="1"/>
</dbReference>
<organism evidence="5 6">
    <name type="scientific">Sinimarinibacterium flocculans</name>
    <dbReference type="NCBI Taxonomy" id="985250"/>
    <lineage>
        <taxon>Bacteria</taxon>
        <taxon>Pseudomonadati</taxon>
        <taxon>Pseudomonadota</taxon>
        <taxon>Gammaproteobacteria</taxon>
        <taxon>Nevskiales</taxon>
        <taxon>Nevskiaceae</taxon>
        <taxon>Sinimarinibacterium</taxon>
    </lineage>
</organism>
<dbReference type="AlphaFoldDB" id="A0A318ECW0"/>
<evidence type="ECO:0000313" key="5">
    <source>
        <dbReference type="EMBL" id="PXV69444.1"/>
    </source>
</evidence>
<evidence type="ECO:0000256" key="1">
    <source>
        <dbReference type="PIRSR" id="PIRSR601310-1"/>
    </source>
</evidence>
<dbReference type="PANTHER" id="PTHR46648">
    <property type="entry name" value="HIT FAMILY PROTEIN 1"/>
    <property type="match status" value="1"/>
</dbReference>
<dbReference type="Pfam" id="PF01230">
    <property type="entry name" value="HIT"/>
    <property type="match status" value="1"/>
</dbReference>
<dbReference type="InterPro" id="IPR001310">
    <property type="entry name" value="Histidine_triad_HIT"/>
</dbReference>
<dbReference type="RefSeq" id="WP_110264390.1">
    <property type="nucleotide sequence ID" value="NZ_CAKZQT010000021.1"/>
</dbReference>
<proteinExistence type="predicted"/>
<dbReference type="PROSITE" id="PS00892">
    <property type="entry name" value="HIT_1"/>
    <property type="match status" value="1"/>
</dbReference>
<feature type="domain" description="HIT" evidence="4">
    <location>
        <begin position="3"/>
        <end position="110"/>
    </location>
</feature>
<comment type="caution">
    <text evidence="5">The sequence shown here is derived from an EMBL/GenBank/DDBJ whole genome shotgun (WGS) entry which is preliminary data.</text>
</comment>
<gene>
    <name evidence="5" type="ORF">C8D93_10317</name>
</gene>
<reference evidence="5 6" key="1">
    <citation type="submission" date="2018-04" db="EMBL/GenBank/DDBJ databases">
        <title>Genomic Encyclopedia of Type Strains, Phase IV (KMG-IV): sequencing the most valuable type-strain genomes for metagenomic binning, comparative biology and taxonomic classification.</title>
        <authorList>
            <person name="Goeker M."/>
        </authorList>
    </citation>
    <scope>NUCLEOTIDE SEQUENCE [LARGE SCALE GENOMIC DNA]</scope>
    <source>
        <strain evidence="5 6">DSM 104150</strain>
    </source>
</reference>
<dbReference type="Proteomes" id="UP000248330">
    <property type="component" value="Unassembled WGS sequence"/>
</dbReference>
<accession>A0A318ECW0</accession>
<evidence type="ECO:0000256" key="2">
    <source>
        <dbReference type="PIRSR" id="PIRSR601310-3"/>
    </source>
</evidence>
<dbReference type="OrthoDB" id="9784774at2"/>
<feature type="short sequence motif" description="Histidine triad motif" evidence="2 3">
    <location>
        <begin position="95"/>
        <end position="99"/>
    </location>
</feature>
<dbReference type="GO" id="GO:0003824">
    <property type="term" value="F:catalytic activity"/>
    <property type="evidence" value="ECO:0007669"/>
    <property type="project" value="InterPro"/>
</dbReference>
<sequence>MTVFDAIIAGRLPASFAHRDEHCVAFMDINPITAGHVLVVPRQSVTTIDALDPVVRAHLWDVARRVGAAQRAGLGSKAQHFLLNDGKAASQTVPHVHIHMIPRYGGDTVRTLGRMIWHVSTLLIPRPETTARRERLDALAARIAAHMAG</sequence>
<evidence type="ECO:0000256" key="3">
    <source>
        <dbReference type="PROSITE-ProRule" id="PRU00464"/>
    </source>
</evidence>
<dbReference type="PROSITE" id="PS51084">
    <property type="entry name" value="HIT_2"/>
    <property type="match status" value="1"/>
</dbReference>
<dbReference type="SUPFAM" id="SSF54197">
    <property type="entry name" value="HIT-like"/>
    <property type="match status" value="1"/>
</dbReference>
<evidence type="ECO:0000313" key="6">
    <source>
        <dbReference type="Proteomes" id="UP000248330"/>
    </source>
</evidence>
<dbReference type="InterPro" id="IPR019808">
    <property type="entry name" value="Histidine_triad_CS"/>
</dbReference>
<protein>
    <submittedName>
        <fullName evidence="5">Histidine triad (HIT) family protein</fullName>
    </submittedName>
</protein>
<keyword evidence="6" id="KW-1185">Reference proteome</keyword>
<dbReference type="EMBL" id="QICN01000003">
    <property type="protein sequence ID" value="PXV69444.1"/>
    <property type="molecule type" value="Genomic_DNA"/>
</dbReference>